<organism evidence="2 3">
    <name type="scientific">Cutaneotrichosporon spelunceum</name>
    <dbReference type="NCBI Taxonomy" id="1672016"/>
    <lineage>
        <taxon>Eukaryota</taxon>
        <taxon>Fungi</taxon>
        <taxon>Dikarya</taxon>
        <taxon>Basidiomycota</taxon>
        <taxon>Agaricomycotina</taxon>
        <taxon>Tremellomycetes</taxon>
        <taxon>Trichosporonales</taxon>
        <taxon>Trichosporonaceae</taxon>
        <taxon>Cutaneotrichosporon</taxon>
    </lineage>
</organism>
<feature type="compositionally biased region" description="Basic and acidic residues" evidence="1">
    <location>
        <begin position="201"/>
        <end position="223"/>
    </location>
</feature>
<protein>
    <submittedName>
        <fullName evidence="2">Uncharacterized protein</fullName>
    </submittedName>
</protein>
<reference evidence="2" key="1">
    <citation type="journal article" date="2023" name="BMC Genomics">
        <title>Chromosome-level genome assemblies of Cutaneotrichosporon spp. (Trichosporonales, Basidiomycota) reveal imbalanced evolution between nucleotide sequences and chromosome synteny.</title>
        <authorList>
            <person name="Kobayashi Y."/>
            <person name="Kayamori A."/>
            <person name="Aoki K."/>
            <person name="Shiwa Y."/>
            <person name="Matsutani M."/>
            <person name="Fujita N."/>
            <person name="Sugita T."/>
            <person name="Iwasaki W."/>
            <person name="Tanaka N."/>
            <person name="Takashima M."/>
        </authorList>
    </citation>
    <scope>NUCLEOTIDE SEQUENCE</scope>
    <source>
        <strain evidence="2">HIS016</strain>
    </source>
</reference>
<feature type="compositionally biased region" description="Polar residues" evidence="1">
    <location>
        <begin position="307"/>
        <end position="319"/>
    </location>
</feature>
<feature type="compositionally biased region" description="Low complexity" evidence="1">
    <location>
        <begin position="352"/>
        <end position="362"/>
    </location>
</feature>
<feature type="region of interest" description="Disordered" evidence="1">
    <location>
        <begin position="1"/>
        <end position="146"/>
    </location>
</feature>
<reference evidence="2" key="2">
    <citation type="submission" date="2023-06" db="EMBL/GenBank/DDBJ databases">
        <authorList>
            <person name="Kobayashi Y."/>
            <person name="Kayamori A."/>
            <person name="Aoki K."/>
            <person name="Shiwa Y."/>
            <person name="Fujita N."/>
            <person name="Sugita T."/>
            <person name="Iwasaki W."/>
            <person name="Tanaka N."/>
            <person name="Takashima M."/>
        </authorList>
    </citation>
    <scope>NUCLEOTIDE SEQUENCE</scope>
    <source>
        <strain evidence="2">HIS016</strain>
    </source>
</reference>
<feature type="compositionally biased region" description="Basic and acidic residues" evidence="1">
    <location>
        <begin position="45"/>
        <end position="61"/>
    </location>
</feature>
<dbReference type="Proteomes" id="UP001222932">
    <property type="component" value="Unassembled WGS sequence"/>
</dbReference>
<feature type="compositionally biased region" description="Polar residues" evidence="1">
    <location>
        <begin position="242"/>
        <end position="266"/>
    </location>
</feature>
<name>A0AAD3TUP5_9TREE</name>
<sequence>MAAISPARGRFDYHAAMHPTSSLRDPPPNTTPPGARSTSPSTAKSSDDREDRRKGKGRERDELVDDDDHPRPEKRSRTGAGSGRSGRHSGDSPNSKGTANSPPRESQPTTKSRPANLAPIKPIGFAASREARGRDDGGDPPVPSPVVLGFDFKSIDQDQLKTVRDTISIKEQQQALIAQRRKEMAASQPSTPRELTFKGWTPKDPEKRGVGARREKTRDKVERMSIVTSTSDKDVVPGSKSAPLNQGLASQQQSPREPPSGSQTAMPQHILPPMHYPGHAHSAHYMPDPRTAPLSHSRPGHPEESNFARQQQPYHQSQAVPPRSSVPGLSSTGSASRRDMRYPPELGARPSQQQQQQQQQQPPQQPNTADRRNFSIPSLHTSGSHYPPSPHGATHTIGPGPPSGAIRNGGVHRQNGYSMSPSPPGHGREQFLAPFNQLYDVLSGIEQQRFQLQEMMHRSDQAYTSQMASQSEFKATASRASGLLRTLQESADSLKEMVRYEVDRAISGDRRQVDELRERVRALEDRLAHK</sequence>
<evidence type="ECO:0000313" key="2">
    <source>
        <dbReference type="EMBL" id="GMK56869.1"/>
    </source>
</evidence>
<evidence type="ECO:0000313" key="3">
    <source>
        <dbReference type="Proteomes" id="UP001222932"/>
    </source>
</evidence>
<proteinExistence type="predicted"/>
<evidence type="ECO:0000256" key="1">
    <source>
        <dbReference type="SAM" id="MobiDB-lite"/>
    </source>
</evidence>
<dbReference type="AlphaFoldDB" id="A0AAD3TUP5"/>
<keyword evidence="3" id="KW-1185">Reference proteome</keyword>
<feature type="compositionally biased region" description="Polar residues" evidence="1">
    <location>
        <begin position="93"/>
        <end position="113"/>
    </location>
</feature>
<accession>A0AAD3TUP5</accession>
<feature type="compositionally biased region" description="Polar residues" evidence="1">
    <location>
        <begin position="375"/>
        <end position="384"/>
    </location>
</feature>
<comment type="caution">
    <text evidence="2">The sequence shown here is derived from an EMBL/GenBank/DDBJ whole genome shotgun (WGS) entry which is preliminary data.</text>
</comment>
<gene>
    <name evidence="2" type="ORF">CspeluHIS016_0307090</name>
</gene>
<dbReference type="EMBL" id="BTCM01000003">
    <property type="protein sequence ID" value="GMK56869.1"/>
    <property type="molecule type" value="Genomic_DNA"/>
</dbReference>
<feature type="region of interest" description="Disordered" evidence="1">
    <location>
        <begin position="178"/>
        <end position="430"/>
    </location>
</feature>